<accession>A0AA86NA40</accession>
<dbReference type="AlphaFoldDB" id="A0AA86NA40"/>
<name>A0AA86NA40_9EUKA</name>
<reference evidence="2" key="1">
    <citation type="submission" date="2023-06" db="EMBL/GenBank/DDBJ databases">
        <authorList>
            <person name="Kurt Z."/>
        </authorList>
    </citation>
    <scope>NUCLEOTIDE SEQUENCE</scope>
</reference>
<evidence type="ECO:0000256" key="1">
    <source>
        <dbReference type="SAM" id="Phobius"/>
    </source>
</evidence>
<dbReference type="EMBL" id="CATOUU010000075">
    <property type="protein sequence ID" value="CAI9915605.1"/>
    <property type="molecule type" value="Genomic_DNA"/>
</dbReference>
<keyword evidence="4" id="KW-1185">Reference proteome</keyword>
<protein>
    <submittedName>
        <fullName evidence="3">Hypothetical_protein</fullName>
    </submittedName>
</protein>
<dbReference type="EMBL" id="CAXDID020000119">
    <property type="protein sequence ID" value="CAL6031272.1"/>
    <property type="molecule type" value="Genomic_DNA"/>
</dbReference>
<comment type="caution">
    <text evidence="2">The sequence shown here is derived from an EMBL/GenBank/DDBJ whole genome shotgun (WGS) entry which is preliminary data.</text>
</comment>
<dbReference type="Proteomes" id="UP001642409">
    <property type="component" value="Unassembled WGS sequence"/>
</dbReference>
<feature type="transmembrane region" description="Helical" evidence="1">
    <location>
        <begin position="62"/>
        <end position="89"/>
    </location>
</feature>
<gene>
    <name evidence="2" type="ORF">HINF_LOCUS3250</name>
    <name evidence="3" type="ORF">HINF_LOCUS33925</name>
</gene>
<keyword evidence="1" id="KW-0472">Membrane</keyword>
<proteinExistence type="predicted"/>
<feature type="transmembrane region" description="Helical" evidence="1">
    <location>
        <begin position="12"/>
        <end position="35"/>
    </location>
</feature>
<keyword evidence="1" id="KW-0812">Transmembrane</keyword>
<reference evidence="3 4" key="2">
    <citation type="submission" date="2024-07" db="EMBL/GenBank/DDBJ databases">
        <authorList>
            <person name="Akdeniz Z."/>
        </authorList>
    </citation>
    <scope>NUCLEOTIDE SEQUENCE [LARGE SCALE GENOMIC DNA]</scope>
</reference>
<evidence type="ECO:0000313" key="4">
    <source>
        <dbReference type="Proteomes" id="UP001642409"/>
    </source>
</evidence>
<keyword evidence="1" id="KW-1133">Transmembrane helix</keyword>
<evidence type="ECO:0000313" key="3">
    <source>
        <dbReference type="EMBL" id="CAL6031272.1"/>
    </source>
</evidence>
<evidence type="ECO:0000313" key="2">
    <source>
        <dbReference type="EMBL" id="CAI9915605.1"/>
    </source>
</evidence>
<sequence length="155" mass="17624">MSKQSCCQSKYCCVITWFCLMFVSFICGGIFFSGYNSVTEYPVYSYDYNGKLKYTMHYQSQMIYIDSGITMLIFGIFGFIITCCISCILSKNDPDSKSLQKQPDFVTQPAVQQQLTSVDDTPTAARSRNGLNVNRVQVYFIVFVHLYSSLSQLIS</sequence>
<organism evidence="2">
    <name type="scientific">Hexamita inflata</name>
    <dbReference type="NCBI Taxonomy" id="28002"/>
    <lineage>
        <taxon>Eukaryota</taxon>
        <taxon>Metamonada</taxon>
        <taxon>Diplomonadida</taxon>
        <taxon>Hexamitidae</taxon>
        <taxon>Hexamitinae</taxon>
        <taxon>Hexamita</taxon>
    </lineage>
</organism>